<reference evidence="9 10" key="1">
    <citation type="submission" date="2018-01" db="EMBL/GenBank/DDBJ databases">
        <authorList>
            <person name="Paulsen S."/>
            <person name="Gram L.K."/>
        </authorList>
    </citation>
    <scope>NUCLEOTIDE SEQUENCE [LARGE SCALE GENOMIC DNA]</scope>
    <source>
        <strain evidence="9 10">S2676</strain>
    </source>
</reference>
<evidence type="ECO:0000256" key="4">
    <source>
        <dbReference type="ARBA" id="ARBA00022723"/>
    </source>
</evidence>
<evidence type="ECO:0000313" key="10">
    <source>
        <dbReference type="Proteomes" id="UP000310249"/>
    </source>
</evidence>
<feature type="binding site" evidence="8">
    <location>
        <position position="48"/>
    </location>
    <ligand>
        <name>Zn(2+)</name>
        <dbReference type="ChEBI" id="CHEBI:29105"/>
        <label>2</label>
        <note>catalytic</note>
    </ligand>
</feature>
<comment type="cofactor">
    <cofactor evidence="8">
        <name>Zn(2+)</name>
        <dbReference type="ChEBI" id="CHEBI:29105"/>
    </cofactor>
    <text evidence="8">Binds 2 Zn(2+) ions.</text>
</comment>
<feature type="binding site" evidence="8">
    <location>
        <position position="192"/>
    </location>
    <ligand>
        <name>Zn(2+)</name>
        <dbReference type="ChEBI" id="CHEBI:29105"/>
        <label>1</label>
        <note>catalytic</note>
    </ligand>
</feature>
<keyword evidence="3 8" id="KW-0540">Nuclease</keyword>
<dbReference type="Pfam" id="PF23023">
    <property type="entry name" value="Anti-Pycsar_Apyc1"/>
    <property type="match status" value="1"/>
</dbReference>
<gene>
    <name evidence="8" type="primary">rnz</name>
    <name evidence="9" type="ORF">CWB99_00520</name>
</gene>
<evidence type="ECO:0000256" key="6">
    <source>
        <dbReference type="ARBA" id="ARBA00022801"/>
    </source>
</evidence>
<evidence type="ECO:0000256" key="5">
    <source>
        <dbReference type="ARBA" id="ARBA00022759"/>
    </source>
</evidence>
<dbReference type="PANTHER" id="PTHR46018">
    <property type="entry name" value="ZINC PHOSPHODIESTERASE ELAC PROTEIN 1"/>
    <property type="match status" value="1"/>
</dbReference>
<keyword evidence="5 8" id="KW-0255">Endonuclease</keyword>
<protein>
    <recommendedName>
        <fullName evidence="8">Ribonuclease Z</fullName>
        <shortName evidence="8">RNase Z</shortName>
        <ecNumber evidence="8">3.1.26.11</ecNumber>
    </recommendedName>
    <alternativeName>
        <fullName evidence="8">tRNA 3 endonuclease</fullName>
    </alternativeName>
    <alternativeName>
        <fullName evidence="8">tRNase Z</fullName>
    </alternativeName>
</protein>
<dbReference type="InterPro" id="IPR013471">
    <property type="entry name" value="RNase_Z/BN"/>
</dbReference>
<feature type="binding site" evidence="8">
    <location>
        <position position="46"/>
    </location>
    <ligand>
        <name>Zn(2+)</name>
        <dbReference type="ChEBI" id="CHEBI:29105"/>
        <label>1</label>
        <note>catalytic</note>
    </ligand>
</feature>
<dbReference type="GO" id="GO:0008270">
    <property type="term" value="F:zinc ion binding"/>
    <property type="evidence" value="ECO:0007669"/>
    <property type="project" value="UniProtKB-UniRule"/>
</dbReference>
<organism evidence="9 10">
    <name type="scientific">Pseudoalteromonas rubra</name>
    <dbReference type="NCBI Taxonomy" id="43658"/>
    <lineage>
        <taxon>Bacteria</taxon>
        <taxon>Pseudomonadati</taxon>
        <taxon>Pseudomonadota</taxon>
        <taxon>Gammaproteobacteria</taxon>
        <taxon>Alteromonadales</taxon>
        <taxon>Pseudoalteromonadaceae</taxon>
        <taxon>Pseudoalteromonas</taxon>
    </lineage>
</organism>
<dbReference type="Gene3D" id="3.60.15.10">
    <property type="entry name" value="Ribonuclease Z/Hydroxyacylglutathione hydrolase-like"/>
    <property type="match status" value="1"/>
</dbReference>
<comment type="similarity">
    <text evidence="8">Belongs to the RNase Z family.</text>
</comment>
<keyword evidence="6 8" id="KW-0378">Hydrolase</keyword>
<dbReference type="OrthoDB" id="9803916at2"/>
<evidence type="ECO:0000256" key="7">
    <source>
        <dbReference type="ARBA" id="ARBA00022833"/>
    </source>
</evidence>
<feature type="binding site" evidence="8">
    <location>
        <position position="192"/>
    </location>
    <ligand>
        <name>Zn(2+)</name>
        <dbReference type="ChEBI" id="CHEBI:29105"/>
        <label>2</label>
        <note>catalytic</note>
    </ligand>
</feature>
<feature type="binding site" evidence="8">
    <location>
        <position position="49"/>
    </location>
    <ligand>
        <name>Zn(2+)</name>
        <dbReference type="ChEBI" id="CHEBI:29105"/>
        <label>2</label>
        <note>catalytic</note>
    </ligand>
</feature>
<comment type="subunit">
    <text evidence="1 8">Homodimer.</text>
</comment>
<proteinExistence type="inferred from homology"/>
<comment type="catalytic activity">
    <reaction evidence="8">
        <text>Endonucleolytic cleavage of RNA, removing extra 3' nucleotides from tRNA precursor, generating 3' termini of tRNAs. A 3'-hydroxy group is left at the tRNA terminus and a 5'-phosphoryl group is left at the trailer molecule.</text>
        <dbReference type="EC" id="3.1.26.11"/>
    </reaction>
</comment>
<sequence length="295" mass="32920">MSATGVSFDKSKSWLLVDCAEATQHQLLKSDLSPYHLSVICISHLHGDHCYGLPGLLASMAMSGRQAPVHLIAPQAVIQFVMSTLTVTQVALPFNLYTMPIEQNDQLVCFEFCKVEIIKLKHRVPSYGFKITETDIPRKLRVSQLANDGVESGPHYNLLQKGLDVDFAGRRLRADTYAFPSWRPRVAIICGDNEKPALLSPYCADVDMLVHEATFTHSDLMRVGTHTGHSDAKRVAQFAQQQNVRALTLTHFSVRYHGEGMLDALEQEARAYFQGTLHLAYDSLVVSIPKRLLSE</sequence>
<evidence type="ECO:0000256" key="8">
    <source>
        <dbReference type="HAMAP-Rule" id="MF_01818"/>
    </source>
</evidence>
<evidence type="ECO:0000256" key="3">
    <source>
        <dbReference type="ARBA" id="ARBA00022722"/>
    </source>
</evidence>
<dbReference type="AlphaFoldDB" id="A0A5S3WU69"/>
<keyword evidence="7 8" id="KW-0862">Zinc</keyword>
<comment type="function">
    <text evidence="8">Zinc phosphodiesterase, which displays some tRNA 3'-processing endonuclease activity. Probably involved in tRNA maturation, by removing a 3'-trailer from precursor tRNA.</text>
</comment>
<dbReference type="Proteomes" id="UP000310249">
    <property type="component" value="Unassembled WGS sequence"/>
</dbReference>
<evidence type="ECO:0000256" key="1">
    <source>
        <dbReference type="ARBA" id="ARBA00011738"/>
    </source>
</evidence>
<keyword evidence="4 8" id="KW-0479">Metal-binding</keyword>
<evidence type="ECO:0000313" key="9">
    <source>
        <dbReference type="EMBL" id="TMP33167.1"/>
    </source>
</evidence>
<dbReference type="CDD" id="cd07717">
    <property type="entry name" value="RNaseZ_ZiPD-like_MBL-fold"/>
    <property type="match status" value="1"/>
</dbReference>
<keyword evidence="2 8" id="KW-0819">tRNA processing</keyword>
<feature type="binding site" evidence="8">
    <location>
        <position position="122"/>
    </location>
    <ligand>
        <name>Zn(2+)</name>
        <dbReference type="ChEBI" id="CHEBI:29105"/>
        <label>1</label>
        <note>catalytic</note>
    </ligand>
</feature>
<dbReference type="HAMAP" id="MF_01818">
    <property type="entry name" value="RNase_Z_BN"/>
    <property type="match status" value="1"/>
</dbReference>
<dbReference type="PANTHER" id="PTHR46018:SF2">
    <property type="entry name" value="ZINC PHOSPHODIESTERASE ELAC PROTEIN 1"/>
    <property type="match status" value="1"/>
</dbReference>
<feature type="binding site" evidence="8">
    <location>
        <position position="251"/>
    </location>
    <ligand>
        <name>Zn(2+)</name>
        <dbReference type="ChEBI" id="CHEBI:29105"/>
        <label>2</label>
        <note>catalytic</note>
    </ligand>
</feature>
<dbReference type="GO" id="GO:0042781">
    <property type="term" value="F:3'-tRNA processing endoribonuclease activity"/>
    <property type="evidence" value="ECO:0007669"/>
    <property type="project" value="UniProtKB-UniRule"/>
</dbReference>
<evidence type="ECO:0000256" key="2">
    <source>
        <dbReference type="ARBA" id="ARBA00022694"/>
    </source>
</evidence>
<reference evidence="10" key="2">
    <citation type="submission" date="2019-06" db="EMBL/GenBank/DDBJ databases">
        <title>Co-occurence of chitin degradation, pigmentation and bioactivity in marine Pseudoalteromonas.</title>
        <authorList>
            <person name="Sonnenschein E.C."/>
            <person name="Bech P.K."/>
        </authorList>
    </citation>
    <scope>NUCLEOTIDE SEQUENCE [LARGE SCALE GENOMIC DNA]</scope>
    <source>
        <strain evidence="10">S2676</strain>
    </source>
</reference>
<accession>A0A5S3WU69</accession>
<comment type="caution">
    <text evidence="9">The sequence shown here is derived from an EMBL/GenBank/DDBJ whole genome shotgun (WGS) entry which is preliminary data.</text>
</comment>
<dbReference type="EC" id="3.1.26.11" evidence="8"/>
<feature type="active site" description="Proton acceptor" evidence="8">
    <location>
        <position position="48"/>
    </location>
</feature>
<dbReference type="EMBL" id="PNCI01000001">
    <property type="protein sequence ID" value="TMP33167.1"/>
    <property type="molecule type" value="Genomic_DNA"/>
</dbReference>
<dbReference type="SUPFAM" id="SSF56281">
    <property type="entry name" value="Metallo-hydrolase/oxidoreductase"/>
    <property type="match status" value="1"/>
</dbReference>
<name>A0A5S3WU69_9GAMM</name>
<dbReference type="InterPro" id="IPR036866">
    <property type="entry name" value="RibonucZ/Hydroxyglut_hydro"/>
</dbReference>
<feature type="binding site" evidence="8">
    <location>
        <position position="44"/>
    </location>
    <ligand>
        <name>Zn(2+)</name>
        <dbReference type="ChEBI" id="CHEBI:29105"/>
        <label>1</label>
        <note>catalytic</note>
    </ligand>
</feature>